<keyword evidence="1" id="KW-0472">Membrane</keyword>
<accession>A0A9X3N7F8</accession>
<name>A0A9X3N7F8_9ACTN</name>
<evidence type="ECO:0000256" key="1">
    <source>
        <dbReference type="SAM" id="Phobius"/>
    </source>
</evidence>
<dbReference type="EMBL" id="JAPDDP010000007">
    <property type="protein sequence ID" value="MDA0179850.1"/>
    <property type="molecule type" value="Genomic_DNA"/>
</dbReference>
<proteinExistence type="predicted"/>
<protein>
    <submittedName>
        <fullName evidence="2">Uncharacterized protein</fullName>
    </submittedName>
</protein>
<keyword evidence="1" id="KW-1133">Transmembrane helix</keyword>
<evidence type="ECO:0000313" key="2">
    <source>
        <dbReference type="EMBL" id="MDA0179850.1"/>
    </source>
</evidence>
<organism evidence="2 3">
    <name type="scientific">Solirubrobacter phytolaccae</name>
    <dbReference type="NCBI Taxonomy" id="1404360"/>
    <lineage>
        <taxon>Bacteria</taxon>
        <taxon>Bacillati</taxon>
        <taxon>Actinomycetota</taxon>
        <taxon>Thermoleophilia</taxon>
        <taxon>Solirubrobacterales</taxon>
        <taxon>Solirubrobacteraceae</taxon>
        <taxon>Solirubrobacter</taxon>
    </lineage>
</organism>
<dbReference type="AlphaFoldDB" id="A0A9X3N7F8"/>
<evidence type="ECO:0000313" key="3">
    <source>
        <dbReference type="Proteomes" id="UP001147653"/>
    </source>
</evidence>
<keyword evidence="3" id="KW-1185">Reference proteome</keyword>
<sequence>MTADQPVVDYLQTLRDLDPDPAAISALRAVKPRRRRLRNALTLSLVIVAGSSALAAATGVLSRNPDPIPPARVVHSSVPAEVTAVLSVFDRPQDRSAEARIALTALRSPFVVDAGSIRAVGDTAYVAFARTDLDALPPKLRQHEPPGGTQGVYVVARDGVGDGPFPLADIERGTAWGIKELPAGGRRFTAVVPDGVARVELRLESGTRTTHAVQANVVLAPVDAEGLDGWSWLDADGRTLRSF</sequence>
<dbReference type="Proteomes" id="UP001147653">
    <property type="component" value="Unassembled WGS sequence"/>
</dbReference>
<gene>
    <name evidence="2" type="ORF">OJ997_06055</name>
</gene>
<feature type="transmembrane region" description="Helical" evidence="1">
    <location>
        <begin position="40"/>
        <end position="61"/>
    </location>
</feature>
<dbReference type="RefSeq" id="WP_270024158.1">
    <property type="nucleotide sequence ID" value="NZ_JAPDDP010000007.1"/>
</dbReference>
<reference evidence="2" key="1">
    <citation type="submission" date="2022-10" db="EMBL/GenBank/DDBJ databases">
        <title>The WGS of Solirubrobacter phytolaccae KCTC 29190.</title>
        <authorList>
            <person name="Jiang Z."/>
        </authorList>
    </citation>
    <scope>NUCLEOTIDE SEQUENCE</scope>
    <source>
        <strain evidence="2">KCTC 29190</strain>
    </source>
</reference>
<comment type="caution">
    <text evidence="2">The sequence shown here is derived from an EMBL/GenBank/DDBJ whole genome shotgun (WGS) entry which is preliminary data.</text>
</comment>
<keyword evidence="1" id="KW-0812">Transmembrane</keyword>